<dbReference type="Pfam" id="PF14679">
    <property type="entry name" value="FANCI_HD1"/>
    <property type="match status" value="1"/>
</dbReference>
<dbReference type="PANTHER" id="PTHR21818:SF0">
    <property type="entry name" value="FANCONI ANEMIA GROUP I PROTEIN"/>
    <property type="match status" value="1"/>
</dbReference>
<dbReference type="Pfam" id="PF14675">
    <property type="entry name" value="FANCI_S1"/>
    <property type="match status" value="1"/>
</dbReference>
<protein>
    <submittedName>
        <fullName evidence="6">Uncharacterized protein</fullName>
    </submittedName>
</protein>
<dbReference type="InterPro" id="IPR029315">
    <property type="entry name" value="FANCI_S2"/>
</dbReference>
<dbReference type="InterPro" id="IPR029308">
    <property type="entry name" value="FANCI_S1"/>
</dbReference>
<evidence type="ECO:0000313" key="6">
    <source>
        <dbReference type="EMBL" id="KAG0316095.1"/>
    </source>
</evidence>
<feature type="domain" description="FANCI solenoid 2" evidence="3">
    <location>
        <begin position="378"/>
        <end position="500"/>
    </location>
</feature>
<evidence type="ECO:0000259" key="2">
    <source>
        <dbReference type="Pfam" id="PF14675"/>
    </source>
</evidence>
<dbReference type="InterPro" id="IPR029310">
    <property type="entry name" value="FANCI_HD1"/>
</dbReference>
<dbReference type="Proteomes" id="UP000738325">
    <property type="component" value="Unassembled WGS sequence"/>
</dbReference>
<evidence type="ECO:0000259" key="5">
    <source>
        <dbReference type="Pfam" id="PF14680"/>
    </source>
</evidence>
<feature type="domain" description="FANCI solenoid 1" evidence="2">
    <location>
        <begin position="99"/>
        <end position="298"/>
    </location>
</feature>
<evidence type="ECO:0000259" key="4">
    <source>
        <dbReference type="Pfam" id="PF14679"/>
    </source>
</evidence>
<dbReference type="OrthoDB" id="195089at2759"/>
<feature type="non-terminal residue" evidence="6">
    <location>
        <position position="1249"/>
    </location>
</feature>
<gene>
    <name evidence="6" type="ORF">BGZ99_007051</name>
</gene>
<organism evidence="6 7">
    <name type="scientific">Dissophora globulifera</name>
    <dbReference type="NCBI Taxonomy" id="979702"/>
    <lineage>
        <taxon>Eukaryota</taxon>
        <taxon>Fungi</taxon>
        <taxon>Fungi incertae sedis</taxon>
        <taxon>Mucoromycota</taxon>
        <taxon>Mortierellomycotina</taxon>
        <taxon>Mortierellomycetes</taxon>
        <taxon>Mortierellales</taxon>
        <taxon>Mortierellaceae</taxon>
        <taxon>Dissophora</taxon>
    </lineage>
</organism>
<evidence type="ECO:0000313" key="7">
    <source>
        <dbReference type="Proteomes" id="UP000738325"/>
    </source>
</evidence>
<dbReference type="AlphaFoldDB" id="A0A9P6RAV8"/>
<sequence length="1249" mass="136405">MDTILRLHAQDPTGLALQHYFEDADPTLDSVDHISNLIVESFGTHGTLYNGNEYASPEEGDGLARRSQVLKGAISWLAQAGNQGSQHGGSDANNAPLDEVAGKLVNALIDVGQSFDQEALVKSVNTMTDIVREQRHPQAQMFALFSRFLVIASSFDSVLLADTSEHISGAEFRDIILDRICTAPWNHRSVLSLVTALADVDMESKQLEMVVVKIMKQFKHVDAADLPVLIYNLLLLSSKGHQRLVLRGTLEFFDRLDAGGTMAESLVSENPKGAARLAFPELSAIESTVILHFSFAVKQDQELGTELLKHMKSGKTAYLSSFSLACLMTMARIHRFSDSVMDYLKSTILSAFKDSERLRSESWVSVTSLNFVDKDVVKKLTPKTPNELGCELGAFILAETFQTQVSARTEILDHIMSRVVTKSTSTVFFLQLLESIVADSSEALQEHLPRIKESFDYLSFLSLSTAVRLMAAVKDVAKTNRSFRDSLILILRKALFSKKPNVLTGPSPKPSLSMRSGSSRAALYNGSETEMPSGYTMEIMGMLRRCLGQQGEVRLSLYLGLVDLVETASNLNPIIFEILQAHFAQFYDRTGTRLSPLKLEECVANSKTGGEPTFVEPLHYLMSGVVRSLVSLQKLKRRASPTDDDSLADEQSVSDCHRDLDRILLGLERAGLEDFELDKTSDFNMANNIGARNNMYATLLTGCYESAIEYVVLRQLSQGESSAASAASAASHGKNVASQRRKTSDHVSSSTKLAEGSSELILQLFGKMRKLHDIVKEKVVTPRAKKLGPLGEASVLGLECVTKLMEFMFEDGPEGPDEDALRLRANDDFVYYISTVVHVLLTKLNTSTGTLRDSDYDYCRRLSSVLVREYIVSERQDGPKAIAAGAKGKDKSKSLLMVGIEALTAGLLTIQRFYAVDPSPASTPALAHPERLQSRKVVSSFLAATLPQVHGGHGANQHPTEIVAWTTSRTIRYDIDSLAAAYIQYLQGLVVMFVNETIPLLKEAGGLLGMIQILAKYLSRGSKSVETAGRSAHQDRGASVSRADADVISESETSSISHLDQLVHWLVKLCRDQAMDDATLTKTLLSMMLQLEQSGTDSQANSNLALTLFSSPENSSGAGPSTLGPSAAMSGSLGFGHVTASSVSTHCPEAAVRLRLAADVLLTYGLNYGGPQVPSLQELPERVPPGEADEEIVRLIHLKREIGVEARFAVVTMRTSGAVTEVLLQQVERSLEGLEWALGKLRYCGLVHS</sequence>
<comment type="caution">
    <text evidence="6">The sequence shown here is derived from an EMBL/GenBank/DDBJ whole genome shotgun (WGS) entry which is preliminary data.</text>
</comment>
<accession>A0A9P6RAV8</accession>
<evidence type="ECO:0000256" key="1">
    <source>
        <dbReference type="SAM" id="MobiDB-lite"/>
    </source>
</evidence>
<proteinExistence type="predicted"/>
<dbReference type="GO" id="GO:0070182">
    <property type="term" value="F:DNA polymerase binding"/>
    <property type="evidence" value="ECO:0007669"/>
    <property type="project" value="TreeGrafter"/>
</dbReference>
<feature type="region of interest" description="Disordered" evidence="1">
    <location>
        <begin position="730"/>
        <end position="751"/>
    </location>
</feature>
<keyword evidence="7" id="KW-1185">Reference proteome</keyword>
<feature type="domain" description="FANCI helical" evidence="4">
    <location>
        <begin position="302"/>
        <end position="365"/>
    </location>
</feature>
<dbReference type="Pfam" id="PF14680">
    <property type="entry name" value="FANCI_HD2"/>
    <property type="match status" value="1"/>
</dbReference>
<evidence type="ECO:0000259" key="3">
    <source>
        <dbReference type="Pfam" id="PF14676"/>
    </source>
</evidence>
<dbReference type="InterPro" id="IPR026171">
    <property type="entry name" value="FANCI"/>
</dbReference>
<reference evidence="6" key="1">
    <citation type="journal article" date="2020" name="Fungal Divers.">
        <title>Resolving the Mortierellaceae phylogeny through synthesis of multi-gene phylogenetics and phylogenomics.</title>
        <authorList>
            <person name="Vandepol N."/>
            <person name="Liber J."/>
            <person name="Desiro A."/>
            <person name="Na H."/>
            <person name="Kennedy M."/>
            <person name="Barry K."/>
            <person name="Grigoriev I.V."/>
            <person name="Miller A.N."/>
            <person name="O'Donnell K."/>
            <person name="Stajich J.E."/>
            <person name="Bonito G."/>
        </authorList>
    </citation>
    <scope>NUCLEOTIDE SEQUENCE</scope>
    <source>
        <strain evidence="6">REB-010B</strain>
    </source>
</reference>
<feature type="domain" description="FANCI helical" evidence="5">
    <location>
        <begin position="512"/>
        <end position="718"/>
    </location>
</feature>
<dbReference type="EMBL" id="JAAAIP010000497">
    <property type="protein sequence ID" value="KAG0316095.1"/>
    <property type="molecule type" value="Genomic_DNA"/>
</dbReference>
<dbReference type="InterPro" id="IPR029312">
    <property type="entry name" value="FANCI_HD2"/>
</dbReference>
<dbReference type="GO" id="GO:0006281">
    <property type="term" value="P:DNA repair"/>
    <property type="evidence" value="ECO:0007669"/>
    <property type="project" value="InterPro"/>
</dbReference>
<name>A0A9P6RAV8_9FUNG</name>
<dbReference type="Pfam" id="PF14676">
    <property type="entry name" value="FANCI_S2"/>
    <property type="match status" value="1"/>
</dbReference>
<dbReference type="PANTHER" id="PTHR21818">
    <property type="entry name" value="BC025462 PROTEIN"/>
    <property type="match status" value="1"/>
</dbReference>